<dbReference type="Proteomes" id="UP001610335">
    <property type="component" value="Unassembled WGS sequence"/>
</dbReference>
<gene>
    <name evidence="7" type="ORF">BDW59DRAFT_157824</name>
</gene>
<feature type="region of interest" description="Disordered" evidence="6">
    <location>
        <begin position="116"/>
        <end position="137"/>
    </location>
</feature>
<dbReference type="EMBL" id="JBFXLS010000009">
    <property type="protein sequence ID" value="KAL2831396.1"/>
    <property type="molecule type" value="Genomic_DNA"/>
</dbReference>
<comment type="caution">
    <text evidence="7">The sequence shown here is derived from an EMBL/GenBank/DDBJ whole genome shotgun (WGS) entry which is preliminary data.</text>
</comment>
<evidence type="ECO:0000256" key="3">
    <source>
        <dbReference type="ARBA" id="ARBA00023125"/>
    </source>
</evidence>
<evidence type="ECO:0000256" key="2">
    <source>
        <dbReference type="ARBA" id="ARBA00023015"/>
    </source>
</evidence>
<organism evidence="7 8">
    <name type="scientific">Aspergillus cavernicola</name>
    <dbReference type="NCBI Taxonomy" id="176166"/>
    <lineage>
        <taxon>Eukaryota</taxon>
        <taxon>Fungi</taxon>
        <taxon>Dikarya</taxon>
        <taxon>Ascomycota</taxon>
        <taxon>Pezizomycotina</taxon>
        <taxon>Eurotiomycetes</taxon>
        <taxon>Eurotiomycetidae</taxon>
        <taxon>Eurotiales</taxon>
        <taxon>Aspergillaceae</taxon>
        <taxon>Aspergillus</taxon>
        <taxon>Aspergillus subgen. Nidulantes</taxon>
    </lineage>
</organism>
<sequence length="661" mass="74100">MTSQKGKKTNSLAFARTDCHTCTATEQVCDRQRPQCTTCLNQGRQCGGFATPLSWDNGRMWLGRPAGKSDACQEIHDADRELYTACAADENADGEAPTMISETAPARHFRFVTGKMRSRKRRRVNSPAPQQSPERQLSPAVLPNWELEQVRDDNELGLRISDDHVRGLMPFLVDDLDLFNAQDCLVDMLQSETTGLDFRGAIGLQDLSTMEGNSTAAPAPDPIDVPIIQHLDETINVSFPYSISGVLPPEPSATPSLRNPGPETRAAFAGDQHQALLRLYDTEFCVLPLTSDTALNPFRCSQQTSRGSRLLFHAILAICCQHLNRLTGSWASEAEEHRVKAAKLLNEALQQEQLSGLGLALLDPILVMITLDCTISAIGPWVKHLNRVRSILEFCGGPTALNTPRTRSQVAMVIWWDATLALVSRQGTILSNSYLDHLVRCERADQWSFYDLTGCPGDLVVHLFQLAELSKQNEIATSMTWLTFDPTQMKQIERQIRHWNSAAFASPCLSDYKDPTDLDLNEVDESGDEEEAMHAQQDRYHCAEAWRYALLIYIERVLKWDRGSPRSKALTRLVRTMLNHVRCCRRTSQTQKQLLLPMFLAGSETRDGDMRDFVITYSLLKEVWAEDDSSDSGQRQWWGTVVDRRTGPEVPGQIPAQFLLG</sequence>
<proteinExistence type="predicted"/>
<keyword evidence="5" id="KW-0539">Nucleus</keyword>
<dbReference type="PANTHER" id="PTHR37534:SF46">
    <property type="entry name" value="ZN(II)2CYS6 TRANSCRIPTION FACTOR (EUROFUNG)"/>
    <property type="match status" value="1"/>
</dbReference>
<evidence type="ECO:0000256" key="6">
    <source>
        <dbReference type="SAM" id="MobiDB-lite"/>
    </source>
</evidence>
<comment type="subcellular location">
    <subcellularLocation>
        <location evidence="1">Nucleus</location>
    </subcellularLocation>
</comment>
<dbReference type="InterPro" id="IPR036864">
    <property type="entry name" value="Zn2-C6_fun-type_DNA-bd_sf"/>
</dbReference>
<dbReference type="InterPro" id="IPR021858">
    <property type="entry name" value="Fun_TF"/>
</dbReference>
<evidence type="ECO:0000256" key="5">
    <source>
        <dbReference type="ARBA" id="ARBA00023242"/>
    </source>
</evidence>
<keyword evidence="3" id="KW-0238">DNA-binding</keyword>
<protein>
    <submittedName>
        <fullName evidence="7">Fungal-specific transcription factor domain-containing protein</fullName>
    </submittedName>
</protein>
<evidence type="ECO:0000313" key="7">
    <source>
        <dbReference type="EMBL" id="KAL2831396.1"/>
    </source>
</evidence>
<accession>A0ABR4IUG3</accession>
<reference evidence="7 8" key="1">
    <citation type="submission" date="2024-07" db="EMBL/GenBank/DDBJ databases">
        <title>Section-level genome sequencing and comparative genomics of Aspergillus sections Usti and Cavernicolus.</title>
        <authorList>
            <consortium name="Lawrence Berkeley National Laboratory"/>
            <person name="Nybo J.L."/>
            <person name="Vesth T.C."/>
            <person name="Theobald S."/>
            <person name="Frisvad J.C."/>
            <person name="Larsen T.O."/>
            <person name="Kjaerboelling I."/>
            <person name="Rothschild-Mancinelli K."/>
            <person name="Lyhne E.K."/>
            <person name="Kogle M.E."/>
            <person name="Barry K."/>
            <person name="Clum A."/>
            <person name="Na H."/>
            <person name="Ledsgaard L."/>
            <person name="Lin J."/>
            <person name="Lipzen A."/>
            <person name="Kuo A."/>
            <person name="Riley R."/>
            <person name="Mondo S."/>
            <person name="LaButti K."/>
            <person name="Haridas S."/>
            <person name="Pangalinan J."/>
            <person name="Salamov A.A."/>
            <person name="Simmons B.A."/>
            <person name="Magnuson J.K."/>
            <person name="Chen J."/>
            <person name="Drula E."/>
            <person name="Henrissat B."/>
            <person name="Wiebenga A."/>
            <person name="Lubbers R.J."/>
            <person name="Gomes A.C."/>
            <person name="Makela M.R."/>
            <person name="Stajich J."/>
            <person name="Grigoriev I.V."/>
            <person name="Mortensen U.H."/>
            <person name="De vries R.P."/>
            <person name="Baker S.E."/>
            <person name="Andersen M.R."/>
        </authorList>
    </citation>
    <scope>NUCLEOTIDE SEQUENCE [LARGE SCALE GENOMIC DNA]</scope>
    <source>
        <strain evidence="7 8">CBS 600.67</strain>
    </source>
</reference>
<dbReference type="SUPFAM" id="SSF57701">
    <property type="entry name" value="Zn2/Cys6 DNA-binding domain"/>
    <property type="match status" value="1"/>
</dbReference>
<name>A0ABR4IUG3_9EURO</name>
<dbReference type="Pfam" id="PF11951">
    <property type="entry name" value="Fungal_trans_2"/>
    <property type="match status" value="1"/>
</dbReference>
<keyword evidence="2" id="KW-0805">Transcription regulation</keyword>
<evidence type="ECO:0000313" key="8">
    <source>
        <dbReference type="Proteomes" id="UP001610335"/>
    </source>
</evidence>
<keyword evidence="4" id="KW-0804">Transcription</keyword>
<dbReference type="PANTHER" id="PTHR37534">
    <property type="entry name" value="TRANSCRIPTIONAL ACTIVATOR PROTEIN UGA3"/>
    <property type="match status" value="1"/>
</dbReference>
<evidence type="ECO:0000256" key="1">
    <source>
        <dbReference type="ARBA" id="ARBA00004123"/>
    </source>
</evidence>
<evidence type="ECO:0000256" key="4">
    <source>
        <dbReference type="ARBA" id="ARBA00023163"/>
    </source>
</evidence>
<keyword evidence="8" id="KW-1185">Reference proteome</keyword>